<dbReference type="PANTHER" id="PTHR30143:SF0">
    <property type="entry name" value="2-KETO-4-PENTENOATE HYDRATASE"/>
    <property type="match status" value="1"/>
</dbReference>
<dbReference type="Proteomes" id="UP000254863">
    <property type="component" value="Unassembled WGS sequence"/>
</dbReference>
<proteinExistence type="predicted"/>
<dbReference type="InterPro" id="IPR036663">
    <property type="entry name" value="Fumarylacetoacetase_C_sf"/>
</dbReference>
<name>A0A7H4PL81_9ENTR</name>
<organism evidence="3 4">
    <name type="scientific">Klebsiella michiganensis</name>
    <dbReference type="NCBI Taxonomy" id="1134687"/>
    <lineage>
        <taxon>Bacteria</taxon>
        <taxon>Pseudomonadati</taxon>
        <taxon>Pseudomonadota</taxon>
        <taxon>Gammaproteobacteria</taxon>
        <taxon>Enterobacterales</taxon>
        <taxon>Enterobacteriaceae</taxon>
        <taxon>Klebsiella/Raoultella group</taxon>
        <taxon>Klebsiella</taxon>
    </lineage>
</organism>
<dbReference type="Gene3D" id="3.90.850.10">
    <property type="entry name" value="Fumarylacetoacetase-like, C-terminal domain"/>
    <property type="match status" value="1"/>
</dbReference>
<dbReference type="EMBL" id="UGMS01000003">
    <property type="protein sequence ID" value="STW79154.1"/>
    <property type="molecule type" value="Genomic_DNA"/>
</dbReference>
<feature type="domain" description="Fumarylacetoacetase-like C-terminal" evidence="2">
    <location>
        <begin position="64"/>
        <end position="252"/>
    </location>
</feature>
<evidence type="ECO:0000259" key="2">
    <source>
        <dbReference type="Pfam" id="PF01557"/>
    </source>
</evidence>
<dbReference type="AlphaFoldDB" id="A0A7H4PL81"/>
<dbReference type="SUPFAM" id="SSF51735">
    <property type="entry name" value="NAD(P)-binding Rossmann-fold domains"/>
    <property type="match status" value="1"/>
</dbReference>
<dbReference type="InterPro" id="IPR050772">
    <property type="entry name" value="Hydratase-Decarb/MhpD_sf"/>
</dbReference>
<protein>
    <submittedName>
        <fullName evidence="3">2-keto-4-pentenoate hydratase</fullName>
        <ecNumber evidence="3">4.2.1.80</ecNumber>
    </submittedName>
</protein>
<sequence>MTTLSLEQLAQRLREAESRGQAIEPLRDALGVDNAEAAYAIQRMNVQHHVANGRRVAGRKVGLTHPKVQQQLGVDQPDFGTLFADMCYGDNADVPFSRVLQPKVEAEIALVLKRDLPHADTTFDELYAAIDWVLPALEVVGSRIRDWSIGFVDTVADNASCGVYVLGSPARRPDGLDLKNCAMRMTRNEEEVSSGRGSECLGHPLNAAVWLARKMASLGEPLRAGDIVLTGALGPMVAITAGDRFAAHIDGFRFSGGDPLSPKRKRVMSKRKVAIIGSGNIGTDLMIKILRHGQHLEMAVMVGIDPESDGLAAPGAWASPPRTRALAA</sequence>
<dbReference type="GO" id="GO:0008684">
    <property type="term" value="F:2-oxopent-4-enoate hydratase activity"/>
    <property type="evidence" value="ECO:0007669"/>
    <property type="project" value="UniProtKB-EC"/>
</dbReference>
<keyword evidence="1 3" id="KW-0456">Lyase</keyword>
<comment type="caution">
    <text evidence="3">The sequence shown here is derived from an EMBL/GenBank/DDBJ whole genome shotgun (WGS) entry which is preliminary data.</text>
</comment>
<dbReference type="EC" id="4.2.1.80" evidence="3"/>
<dbReference type="NCBIfam" id="NF008461">
    <property type="entry name" value="PRK11342.1"/>
    <property type="match status" value="1"/>
</dbReference>
<evidence type="ECO:0000313" key="4">
    <source>
        <dbReference type="Proteomes" id="UP000254863"/>
    </source>
</evidence>
<dbReference type="InterPro" id="IPR036291">
    <property type="entry name" value="NAD(P)-bd_dom_sf"/>
</dbReference>
<dbReference type="Gene3D" id="3.40.50.720">
    <property type="entry name" value="NAD(P)-binding Rossmann-like Domain"/>
    <property type="match status" value="1"/>
</dbReference>
<evidence type="ECO:0000256" key="1">
    <source>
        <dbReference type="ARBA" id="ARBA00023239"/>
    </source>
</evidence>
<evidence type="ECO:0000313" key="3">
    <source>
        <dbReference type="EMBL" id="STW79154.1"/>
    </source>
</evidence>
<dbReference type="SUPFAM" id="SSF56529">
    <property type="entry name" value="FAH"/>
    <property type="match status" value="1"/>
</dbReference>
<dbReference type="PANTHER" id="PTHR30143">
    <property type="entry name" value="ACID HYDRATASE"/>
    <property type="match status" value="1"/>
</dbReference>
<dbReference type="Pfam" id="PF01557">
    <property type="entry name" value="FAA_hydrolase"/>
    <property type="match status" value="1"/>
</dbReference>
<accession>A0A7H4PL81</accession>
<dbReference type="InterPro" id="IPR011234">
    <property type="entry name" value="Fumarylacetoacetase-like_C"/>
</dbReference>
<dbReference type="GO" id="GO:0005737">
    <property type="term" value="C:cytoplasm"/>
    <property type="evidence" value="ECO:0007669"/>
    <property type="project" value="TreeGrafter"/>
</dbReference>
<reference evidence="3 4" key="1">
    <citation type="submission" date="2018-06" db="EMBL/GenBank/DDBJ databases">
        <authorList>
            <consortium name="Pathogen Informatics"/>
            <person name="Doyle S."/>
        </authorList>
    </citation>
    <scope>NUCLEOTIDE SEQUENCE [LARGE SCALE GENOMIC DNA]</scope>
    <source>
        <strain evidence="3 4">NCTC11685</strain>
    </source>
</reference>
<gene>
    <name evidence="3" type="primary">mhpD_2</name>
    <name evidence="3" type="ORF">NCTC11685_06481</name>
</gene>